<dbReference type="GO" id="GO:0008270">
    <property type="term" value="F:zinc ion binding"/>
    <property type="evidence" value="ECO:0007669"/>
    <property type="project" value="InterPro"/>
</dbReference>
<dbReference type="GO" id="GO:0070971">
    <property type="term" value="C:endoplasmic reticulum exit site"/>
    <property type="evidence" value="ECO:0007669"/>
    <property type="project" value="TreeGrafter"/>
</dbReference>
<evidence type="ECO:0000256" key="9">
    <source>
        <dbReference type="ARBA" id="ARBA00025471"/>
    </source>
</evidence>
<evidence type="ECO:0000256" key="8">
    <source>
        <dbReference type="ARBA" id="ARBA00023329"/>
    </source>
</evidence>
<dbReference type="Gene3D" id="2.60.40.1670">
    <property type="entry name" value="beta-sandwich domain of Sec23/24"/>
    <property type="match status" value="1"/>
</dbReference>
<dbReference type="PANTHER" id="PTHR11141:SF22">
    <property type="entry name" value="PROTEIN TRANSPORT PROTEIN SEC23 G"/>
    <property type="match status" value="1"/>
</dbReference>
<dbReference type="SUPFAM" id="SSF82919">
    <property type="entry name" value="Zn-finger domain of Sec23/24"/>
    <property type="match status" value="1"/>
</dbReference>
<dbReference type="GO" id="GO:0006886">
    <property type="term" value="P:intracellular protein transport"/>
    <property type="evidence" value="ECO:0007669"/>
    <property type="project" value="InterPro"/>
</dbReference>
<evidence type="ECO:0000256" key="1">
    <source>
        <dbReference type="ARBA" id="ARBA00022448"/>
    </source>
</evidence>
<dbReference type="InterPro" id="IPR029006">
    <property type="entry name" value="ADF-H/Gelsolin-like_dom_sf"/>
</dbReference>
<dbReference type="FunFam" id="2.60.40.1670:FF:000010">
    <property type="entry name" value="Protein transport protein SEC23"/>
    <property type="match status" value="1"/>
</dbReference>
<dbReference type="InterPro" id="IPR012990">
    <property type="entry name" value="Beta-sandwich_Sec23_24"/>
</dbReference>
<keyword evidence="3 10" id="KW-0256">Endoplasmic reticulum</keyword>
<evidence type="ECO:0000256" key="7">
    <source>
        <dbReference type="ARBA" id="ARBA00023136"/>
    </source>
</evidence>
<dbReference type="InterPro" id="IPR036175">
    <property type="entry name" value="Sec23/24_helical_dom_sf"/>
</dbReference>
<evidence type="ECO:0000313" key="17">
    <source>
        <dbReference type="Proteomes" id="UP000655225"/>
    </source>
</evidence>
<dbReference type="FunFam" id="3.40.50.410:FF:000043">
    <property type="entry name" value="Protein transport protein SEC23"/>
    <property type="match status" value="1"/>
</dbReference>
<dbReference type="OMA" id="LFHGERE"/>
<dbReference type="Gene3D" id="2.30.30.380">
    <property type="entry name" value="Zn-finger domain of Sec23/24"/>
    <property type="match status" value="1"/>
</dbReference>
<dbReference type="Gene3D" id="1.20.120.730">
    <property type="entry name" value="Sec23/Sec24 helical domain"/>
    <property type="match status" value="1"/>
</dbReference>
<evidence type="ECO:0000256" key="2">
    <source>
        <dbReference type="ARBA" id="ARBA00022723"/>
    </source>
</evidence>
<dbReference type="InterPro" id="IPR036174">
    <property type="entry name" value="Znf_Sec23_Sec24_sf"/>
</dbReference>
<keyword evidence="2 10" id="KW-0479">Metal-binding</keyword>
<protein>
    <recommendedName>
        <fullName evidence="10">Protein transport protein SEC23</fullName>
    </recommendedName>
</protein>
<evidence type="ECO:0000256" key="4">
    <source>
        <dbReference type="ARBA" id="ARBA00022833"/>
    </source>
</evidence>
<keyword evidence="4 10" id="KW-0862">Zinc</keyword>
<dbReference type="AlphaFoldDB" id="A0A835DFS9"/>
<dbReference type="EMBL" id="JABCRI010000008">
    <property type="protein sequence ID" value="KAF8401803.1"/>
    <property type="molecule type" value="Genomic_DNA"/>
</dbReference>
<feature type="domain" description="Sec23/Sec24 helical" evidence="14">
    <location>
        <begin position="661"/>
        <end position="758"/>
    </location>
</feature>
<dbReference type="Pfam" id="PF04810">
    <property type="entry name" value="zf-Sec23_Sec24"/>
    <property type="match status" value="1"/>
</dbReference>
<keyword evidence="1 10" id="KW-0813">Transport</keyword>
<dbReference type="GO" id="GO:0030127">
    <property type="term" value="C:COPII vesicle coat"/>
    <property type="evidence" value="ECO:0007669"/>
    <property type="project" value="InterPro"/>
</dbReference>
<dbReference type="Pfam" id="PF00626">
    <property type="entry name" value="Gelsolin"/>
    <property type="match status" value="1"/>
</dbReference>
<evidence type="ECO:0000313" key="16">
    <source>
        <dbReference type="EMBL" id="KAF8401803.1"/>
    </source>
</evidence>
<evidence type="ECO:0000259" key="15">
    <source>
        <dbReference type="Pfam" id="PF08033"/>
    </source>
</evidence>
<dbReference type="InterPro" id="IPR036465">
    <property type="entry name" value="vWFA_dom_sf"/>
</dbReference>
<dbReference type="InterPro" id="IPR006896">
    <property type="entry name" value="Sec23/24_trunk_dom"/>
</dbReference>
<evidence type="ECO:0000256" key="10">
    <source>
        <dbReference type="RuleBase" id="RU365030"/>
    </source>
</evidence>
<dbReference type="FunFam" id="3.40.20.10:FF:000014">
    <property type="entry name" value="Protein transport protein SEC23"/>
    <property type="match status" value="1"/>
</dbReference>
<keyword evidence="6 10" id="KW-0653">Protein transport</keyword>
<gene>
    <name evidence="16" type="ORF">HHK36_012749</name>
</gene>
<dbReference type="OrthoDB" id="10256289at2759"/>
<dbReference type="InterPro" id="IPR036180">
    <property type="entry name" value="Gelsolin-like_dom_sf"/>
</dbReference>
<evidence type="ECO:0000256" key="5">
    <source>
        <dbReference type="ARBA" id="ARBA00022892"/>
    </source>
</evidence>
<dbReference type="InterPro" id="IPR037550">
    <property type="entry name" value="Sec23_C"/>
</dbReference>
<comment type="subcellular location">
    <subcellularLocation>
        <location evidence="10">Cytoplasmic vesicle</location>
        <location evidence="10">COPII-coated vesicle membrane</location>
        <topology evidence="10">Peripheral membrane protein</topology>
        <orientation evidence="10">Cytoplasmic side</orientation>
    </subcellularLocation>
    <subcellularLocation>
        <location evidence="10">Endoplasmic reticulum membrane</location>
        <topology evidence="10">Peripheral membrane protein</topology>
        <orientation evidence="10">Cytoplasmic side</orientation>
    </subcellularLocation>
</comment>
<dbReference type="Pfam" id="PF04815">
    <property type="entry name" value="Sec23_helical"/>
    <property type="match status" value="1"/>
</dbReference>
<feature type="domain" description="Zinc finger Sec23/Sec24-type" evidence="12">
    <location>
        <begin position="165"/>
        <end position="203"/>
    </location>
</feature>
<comment type="function">
    <text evidence="9 10">Component of the coat protein complex II (COPII) which promotes the formation of transport vesicles from the endoplasmic reticulum (ER). The coat has two main functions, the physical deformation of the endoplasmic reticulum membrane into vesicles and the selection of cargo molecules.</text>
</comment>
<keyword evidence="8 10" id="KW-0968">Cytoplasmic vesicle</keyword>
<dbReference type="Pfam" id="PF04811">
    <property type="entry name" value="Sec23_trunk"/>
    <property type="match status" value="1"/>
</dbReference>
<feature type="domain" description="Sec23/Sec24 beta-sandwich" evidence="15">
    <location>
        <begin position="549"/>
        <end position="649"/>
    </location>
</feature>
<keyword evidence="17" id="KW-1185">Reference proteome</keyword>
<evidence type="ECO:0000259" key="13">
    <source>
        <dbReference type="Pfam" id="PF04811"/>
    </source>
</evidence>
<feature type="domain" description="Gelsolin-like" evidence="11">
    <location>
        <begin position="775"/>
        <end position="861"/>
    </location>
</feature>
<reference evidence="16 17" key="1">
    <citation type="submission" date="2020-04" db="EMBL/GenBank/DDBJ databases">
        <title>Plant Genome Project.</title>
        <authorList>
            <person name="Zhang R.-G."/>
        </authorList>
    </citation>
    <scope>NUCLEOTIDE SEQUENCE [LARGE SCALE GENOMIC DNA]</scope>
    <source>
        <strain evidence="16">YNK0</strain>
        <tissue evidence="16">Leaf</tissue>
    </source>
</reference>
<evidence type="ECO:0000259" key="11">
    <source>
        <dbReference type="Pfam" id="PF00626"/>
    </source>
</evidence>
<dbReference type="FunFam" id="2.30.30.380:FF:000001">
    <property type="entry name" value="Protein transport protein SEC23"/>
    <property type="match status" value="1"/>
</dbReference>
<evidence type="ECO:0000259" key="14">
    <source>
        <dbReference type="Pfam" id="PF04815"/>
    </source>
</evidence>
<dbReference type="SUPFAM" id="SSF82754">
    <property type="entry name" value="C-terminal, gelsolin-like domain of Sec23/24"/>
    <property type="match status" value="1"/>
</dbReference>
<accession>A0A835DFS9</accession>
<dbReference type="Pfam" id="PF08033">
    <property type="entry name" value="Sec23_BS"/>
    <property type="match status" value="1"/>
</dbReference>
<dbReference type="GO" id="GO:0005096">
    <property type="term" value="F:GTPase activator activity"/>
    <property type="evidence" value="ECO:0007669"/>
    <property type="project" value="TreeGrafter"/>
</dbReference>
<dbReference type="Gene3D" id="3.40.50.410">
    <property type="entry name" value="von Willebrand factor, type A domain"/>
    <property type="match status" value="1"/>
</dbReference>
<keyword evidence="7 10" id="KW-0472">Membrane</keyword>
<comment type="caution">
    <text evidence="16">The sequence shown here is derived from an EMBL/GenBank/DDBJ whole genome shotgun (WGS) entry which is preliminary data.</text>
</comment>
<dbReference type="InterPro" id="IPR006895">
    <property type="entry name" value="Znf_Sec23_Sec24"/>
</dbReference>
<evidence type="ECO:0000259" key="12">
    <source>
        <dbReference type="Pfam" id="PF04810"/>
    </source>
</evidence>
<comment type="similarity">
    <text evidence="10">Belongs to the SEC23/SEC24 family. SEC23 subfamily.</text>
</comment>
<dbReference type="GO" id="GO:0005789">
    <property type="term" value="C:endoplasmic reticulum membrane"/>
    <property type="evidence" value="ECO:0007669"/>
    <property type="project" value="UniProtKB-SubCell"/>
</dbReference>
<dbReference type="InterPro" id="IPR006900">
    <property type="entry name" value="Sec23/24_helical_dom"/>
</dbReference>
<sequence length="903" mass="101254">MFILILEEFQCLVPPKLSPILYHPLQYCPLQDELLHDCLVYVELEPYVFGGIHLAGVFLLQCKLEDSSRALDKPIMDWSKSDESNLGKPDKRDELSQVSSSLDIINLIVYVEMDFVELEAIEGLRWSWNSWPTSKSEVSALVIPLSIMCTPLMQFNELPLLPYDPLICGKCGAVLNPYARVDYQSRLWVCPFCYQKNSFPRSYAGIGENNLPAELFPTYSTVEYHHVRKSPNPNSNLNPNPNWSGNGLSSSSLSSLMSSSSSLVSSFSSSSLSGMDSRGIGPAFVFVVDTCSPDEELRALKNELLLVVAQLPENSLVGLVTFDSMVYVHDLGYTECSKVVLFHGERELSSDQIQKLLGISHPKHPQLGKTSAIRKQGFLLPVSECEFNITSAIEEIHSSVAVPGHRPQRSTGLAISTSIGVLEGCLANTGSRVMVFTSGPATMGPGIVVESDRSNDIRTHRDLISGHAPFYKKSCDFYKKLMQRFCDASVVLDFFAFSLDQVGAAELKVPVESSGGFMMLGESFESDQFRKCLRHIFSRDEDGYLKMYFNATIEIVVTKEVKICGALGPCVSHRRKNSSVSETEIGQSGTNFWKLGTLTNKTCIAFFFQVGDEQKVQPGSAFFIQFITRYRHGDMGIRQRVTTAARRWVGKRSPEIAAGFDQEAAASIMARLAIQRAERCYARDVIRWLDKTLIQFTSKFGDYVQEDPSSFRLSSNFSLYPQFMYYLRRSQFIDVFNSSPDETAFFRLMLNREGVVGSLIMIQPTLFQYSFDGPPVPVLLDVSSISPDIILLFDSYFYVVIHYGSKIAQWRKLGYDRDPNHENLRKLLEAPEVDAEQLVAERIPVPKLIKCDQYSSQARFLLAKLNPSVTQKSEYTDGSDIIFTDDVSLQVFIDHLQSLAVQG</sequence>
<evidence type="ECO:0000256" key="6">
    <source>
        <dbReference type="ARBA" id="ARBA00022927"/>
    </source>
</evidence>
<dbReference type="SUPFAM" id="SSF81811">
    <property type="entry name" value="Helical domain of Sec23/24"/>
    <property type="match status" value="1"/>
</dbReference>
<dbReference type="SUPFAM" id="SSF53300">
    <property type="entry name" value="vWA-like"/>
    <property type="match status" value="1"/>
</dbReference>
<dbReference type="GO" id="GO:0090110">
    <property type="term" value="P:COPII-coated vesicle cargo loading"/>
    <property type="evidence" value="ECO:0007669"/>
    <property type="project" value="TreeGrafter"/>
</dbReference>
<dbReference type="CDD" id="cd11287">
    <property type="entry name" value="Sec23_C"/>
    <property type="match status" value="1"/>
</dbReference>
<keyword evidence="5 10" id="KW-0931">ER-Golgi transport</keyword>
<dbReference type="Gene3D" id="3.40.20.10">
    <property type="entry name" value="Severin"/>
    <property type="match status" value="1"/>
</dbReference>
<organism evidence="16 17">
    <name type="scientific">Tetracentron sinense</name>
    <name type="common">Spur-leaf</name>
    <dbReference type="NCBI Taxonomy" id="13715"/>
    <lineage>
        <taxon>Eukaryota</taxon>
        <taxon>Viridiplantae</taxon>
        <taxon>Streptophyta</taxon>
        <taxon>Embryophyta</taxon>
        <taxon>Tracheophyta</taxon>
        <taxon>Spermatophyta</taxon>
        <taxon>Magnoliopsida</taxon>
        <taxon>Trochodendrales</taxon>
        <taxon>Trochodendraceae</taxon>
        <taxon>Tetracentron</taxon>
    </lineage>
</organism>
<proteinExistence type="inferred from homology"/>
<evidence type="ECO:0000256" key="3">
    <source>
        <dbReference type="ARBA" id="ARBA00022824"/>
    </source>
</evidence>
<dbReference type="InterPro" id="IPR007123">
    <property type="entry name" value="Gelsolin-like_dom"/>
</dbReference>
<feature type="domain" description="Sec23/Sec24 trunk" evidence="13">
    <location>
        <begin position="282"/>
        <end position="537"/>
    </location>
</feature>
<dbReference type="InterPro" id="IPR037364">
    <property type="entry name" value="Sec23"/>
</dbReference>
<name>A0A835DFS9_TETSI</name>
<keyword evidence="10" id="KW-0963">Cytoplasm</keyword>
<dbReference type="PANTHER" id="PTHR11141">
    <property type="entry name" value="PROTEIN TRANSPORT PROTEIN SEC23"/>
    <property type="match status" value="1"/>
</dbReference>
<dbReference type="SUPFAM" id="SSF81995">
    <property type="entry name" value="beta-sandwich domain of Sec23/24"/>
    <property type="match status" value="1"/>
</dbReference>
<dbReference type="Proteomes" id="UP000655225">
    <property type="component" value="Unassembled WGS sequence"/>
</dbReference>